<evidence type="ECO:0000313" key="4">
    <source>
        <dbReference type="EMBL" id="PIP17232.1"/>
    </source>
</evidence>
<dbReference type="Proteomes" id="UP000231480">
    <property type="component" value="Unassembled WGS sequence"/>
</dbReference>
<dbReference type="Gene3D" id="6.10.250.2090">
    <property type="match status" value="1"/>
</dbReference>
<dbReference type="Pfam" id="PF01145">
    <property type="entry name" value="Band_7"/>
    <property type="match status" value="1"/>
</dbReference>
<dbReference type="InterPro" id="IPR001972">
    <property type="entry name" value="Stomatin_HflK_fam"/>
</dbReference>
<gene>
    <name evidence="4" type="ORF">COX44_01030</name>
</gene>
<evidence type="ECO:0000256" key="1">
    <source>
        <dbReference type="ARBA" id="ARBA00008164"/>
    </source>
</evidence>
<protein>
    <recommendedName>
        <fullName evidence="3">Band 7 domain-containing protein</fullName>
    </recommendedName>
</protein>
<dbReference type="Gene3D" id="3.30.479.30">
    <property type="entry name" value="Band 7 domain"/>
    <property type="match status" value="1"/>
</dbReference>
<dbReference type="PRINTS" id="PR00721">
    <property type="entry name" value="STOMATIN"/>
</dbReference>
<dbReference type="PANTHER" id="PTHR10264">
    <property type="entry name" value="BAND 7 PROTEIN-RELATED"/>
    <property type="match status" value="1"/>
</dbReference>
<proteinExistence type="inferred from homology"/>
<dbReference type="AlphaFoldDB" id="A0A2G9YDH6"/>
<keyword evidence="2" id="KW-0472">Membrane</keyword>
<feature type="domain" description="Band 7" evidence="3">
    <location>
        <begin position="17"/>
        <end position="174"/>
    </location>
</feature>
<evidence type="ECO:0000256" key="2">
    <source>
        <dbReference type="SAM" id="Phobius"/>
    </source>
</evidence>
<keyword evidence="2" id="KW-1133">Transmembrane helix</keyword>
<dbReference type="EMBL" id="PCRH01000023">
    <property type="protein sequence ID" value="PIP17232.1"/>
    <property type="molecule type" value="Genomic_DNA"/>
</dbReference>
<keyword evidence="2" id="KW-0812">Transmembrane</keyword>
<dbReference type="CDD" id="cd08826">
    <property type="entry name" value="SPFH_eoslipins_u1"/>
    <property type="match status" value="1"/>
</dbReference>
<dbReference type="InterPro" id="IPR001107">
    <property type="entry name" value="Band_7"/>
</dbReference>
<comment type="similarity">
    <text evidence="1">Belongs to the band 7/mec-2 family.</text>
</comment>
<organism evidence="4 5">
    <name type="scientific">Candidatus Portnoybacteria bacterium CG23_combo_of_CG06-09_8_20_14_all_37_13</name>
    <dbReference type="NCBI Taxonomy" id="1974819"/>
    <lineage>
        <taxon>Bacteria</taxon>
        <taxon>Candidatus Portnoyibacteriota</taxon>
    </lineage>
</organism>
<dbReference type="SUPFAM" id="SSF117892">
    <property type="entry name" value="Band 7/SPFH domain"/>
    <property type="match status" value="1"/>
</dbReference>
<dbReference type="SMART" id="SM00244">
    <property type="entry name" value="PHB"/>
    <property type="match status" value="1"/>
</dbReference>
<feature type="transmembrane region" description="Helical" evidence="2">
    <location>
        <begin position="6"/>
        <end position="23"/>
    </location>
</feature>
<dbReference type="PANTHER" id="PTHR10264:SF19">
    <property type="entry name" value="AT06885P-RELATED"/>
    <property type="match status" value="1"/>
</dbReference>
<dbReference type="InterPro" id="IPR043202">
    <property type="entry name" value="Band-7_stomatin-like"/>
</dbReference>
<dbReference type="GO" id="GO:0098552">
    <property type="term" value="C:side of membrane"/>
    <property type="evidence" value="ECO:0007669"/>
    <property type="project" value="UniProtKB-ARBA"/>
</dbReference>
<dbReference type="GO" id="GO:0005886">
    <property type="term" value="C:plasma membrane"/>
    <property type="evidence" value="ECO:0007669"/>
    <property type="project" value="InterPro"/>
</dbReference>
<name>A0A2G9YDH6_9BACT</name>
<dbReference type="FunFam" id="3.30.479.30:FF:000004">
    <property type="entry name" value="Putative membrane protease family, stomatin"/>
    <property type="match status" value="1"/>
</dbReference>
<dbReference type="InterPro" id="IPR036013">
    <property type="entry name" value="Band_7/SPFH_dom_sf"/>
</dbReference>
<sequence>MSTFWTVLGIIAFIILISIRQVTQYQKGVKFMLGKYIGLMNPGWRLVFPIIQSYKKVDLRVKAVDVPNQEAITKDNISVSVNAVIYYKVREADKVILEVEDFYYAISQLAQTTMRNAVGQVDLDELLSQRDKVSESIRLIIDKASDPWGIKVDNVELKDITLPEEMKRVIGKQAEAEREKRAIIIKAEGEVIAASNMAKAARTLTGAEGGLHLRTLQSINDISSDQSNTIVFAVPLEILRAFEKIGKELPLVGKE</sequence>
<accession>A0A2G9YDH6</accession>
<comment type="caution">
    <text evidence="4">The sequence shown here is derived from an EMBL/GenBank/DDBJ whole genome shotgun (WGS) entry which is preliminary data.</text>
</comment>
<evidence type="ECO:0000259" key="3">
    <source>
        <dbReference type="SMART" id="SM00244"/>
    </source>
</evidence>
<reference evidence="4 5" key="1">
    <citation type="submission" date="2017-09" db="EMBL/GenBank/DDBJ databases">
        <title>Depth-based differentiation of microbial function through sediment-hosted aquifers and enrichment of novel symbionts in the deep terrestrial subsurface.</title>
        <authorList>
            <person name="Probst A.J."/>
            <person name="Ladd B."/>
            <person name="Jarett J.K."/>
            <person name="Geller-Mcgrath D.E."/>
            <person name="Sieber C.M."/>
            <person name="Emerson J.B."/>
            <person name="Anantharaman K."/>
            <person name="Thomas B.C."/>
            <person name="Malmstrom R."/>
            <person name="Stieglmeier M."/>
            <person name="Klingl A."/>
            <person name="Woyke T."/>
            <person name="Ryan C.M."/>
            <person name="Banfield J.F."/>
        </authorList>
    </citation>
    <scope>NUCLEOTIDE SEQUENCE [LARGE SCALE GENOMIC DNA]</scope>
    <source>
        <strain evidence="4">CG23_combo_of_CG06-09_8_20_14_all_37_13</strain>
    </source>
</reference>
<evidence type="ECO:0000313" key="5">
    <source>
        <dbReference type="Proteomes" id="UP000231480"/>
    </source>
</evidence>